<proteinExistence type="predicted"/>
<protein>
    <submittedName>
        <fullName evidence="2">Uncharacterized protein</fullName>
    </submittedName>
</protein>
<dbReference type="OrthoDB" id="3058287at2759"/>
<feature type="compositionally biased region" description="Acidic residues" evidence="1">
    <location>
        <begin position="219"/>
        <end position="231"/>
    </location>
</feature>
<sequence>MSSLILANSSSSDDIFSLADMASTFYDVDRRPFTLAGLKYDELPEGTRDFLSQSTERLPNTISEAELNTYFHKLLLFRQEHQKRLGRTLEGVHRAIVSDMLALKADPTNQETLNRLTNVLVPEWRAHLDKHVDELDALIWFETEMRKGTPFAMLPEQPAKERREDVQRMVQFAVQCLQEVNERVKREMRGEVLLVEHERDGETAGEGHLSDASSSSSGEEGDEDLFSDCEGVEFSSSDSDSQWMDVKSAFRRVAC</sequence>
<keyword evidence="3" id="KW-1185">Reference proteome</keyword>
<evidence type="ECO:0000313" key="3">
    <source>
        <dbReference type="Proteomes" id="UP000284706"/>
    </source>
</evidence>
<name>A0A409Y2Q3_9AGAR</name>
<reference evidence="2 3" key="1">
    <citation type="journal article" date="2018" name="Evol. Lett.">
        <title>Horizontal gene cluster transfer increased hallucinogenic mushroom diversity.</title>
        <authorList>
            <person name="Reynolds H.T."/>
            <person name="Vijayakumar V."/>
            <person name="Gluck-Thaler E."/>
            <person name="Korotkin H.B."/>
            <person name="Matheny P.B."/>
            <person name="Slot J.C."/>
        </authorList>
    </citation>
    <scope>NUCLEOTIDE SEQUENCE [LARGE SCALE GENOMIC DNA]</scope>
    <source>
        <strain evidence="2 3">SRW20</strain>
    </source>
</reference>
<dbReference type="InParanoid" id="A0A409Y2Q3"/>
<dbReference type="AlphaFoldDB" id="A0A409Y2Q3"/>
<dbReference type="Proteomes" id="UP000284706">
    <property type="component" value="Unassembled WGS sequence"/>
</dbReference>
<organism evidence="2 3">
    <name type="scientific">Gymnopilus dilepis</name>
    <dbReference type="NCBI Taxonomy" id="231916"/>
    <lineage>
        <taxon>Eukaryota</taxon>
        <taxon>Fungi</taxon>
        <taxon>Dikarya</taxon>
        <taxon>Basidiomycota</taxon>
        <taxon>Agaricomycotina</taxon>
        <taxon>Agaricomycetes</taxon>
        <taxon>Agaricomycetidae</taxon>
        <taxon>Agaricales</taxon>
        <taxon>Agaricineae</taxon>
        <taxon>Hymenogastraceae</taxon>
        <taxon>Gymnopilus</taxon>
    </lineage>
</organism>
<accession>A0A409Y2Q3</accession>
<gene>
    <name evidence="2" type="ORF">CVT26_000759</name>
</gene>
<evidence type="ECO:0000256" key="1">
    <source>
        <dbReference type="SAM" id="MobiDB-lite"/>
    </source>
</evidence>
<comment type="caution">
    <text evidence="2">The sequence shown here is derived from an EMBL/GenBank/DDBJ whole genome shotgun (WGS) entry which is preliminary data.</text>
</comment>
<dbReference type="EMBL" id="NHYE01001276">
    <property type="protein sequence ID" value="PPQ97231.1"/>
    <property type="molecule type" value="Genomic_DNA"/>
</dbReference>
<evidence type="ECO:0000313" key="2">
    <source>
        <dbReference type="EMBL" id="PPQ97231.1"/>
    </source>
</evidence>
<feature type="region of interest" description="Disordered" evidence="1">
    <location>
        <begin position="197"/>
        <end position="242"/>
    </location>
</feature>
<feature type="compositionally biased region" description="Low complexity" evidence="1">
    <location>
        <begin position="206"/>
        <end position="218"/>
    </location>
</feature>